<feature type="non-terminal residue" evidence="2">
    <location>
        <position position="1"/>
    </location>
</feature>
<feature type="non-terminal residue" evidence="2">
    <location>
        <position position="108"/>
    </location>
</feature>
<protein>
    <submittedName>
        <fullName evidence="2">Thioredoxin</fullName>
    </submittedName>
</protein>
<sequence length="108" mass="12535">GRQHREGHRHQLRDRRAGQRQARAGRLLGGVVRPLQDDRARAGGDRRRARRQADDREAQHRREPADRPRLPGHVDPDHDGLPGRQAGQEHHRRQAQGCHPERPRRLPL</sequence>
<feature type="region of interest" description="Disordered" evidence="1">
    <location>
        <begin position="1"/>
        <end position="108"/>
    </location>
</feature>
<feature type="compositionally biased region" description="Basic and acidic residues" evidence="1">
    <location>
        <begin position="99"/>
        <end position="108"/>
    </location>
</feature>
<name>A0A6J4ISZ9_9ACTN</name>
<dbReference type="EMBL" id="CADCTI010000203">
    <property type="protein sequence ID" value="CAA9258018.1"/>
    <property type="molecule type" value="Genomic_DNA"/>
</dbReference>
<feature type="compositionally biased region" description="Low complexity" evidence="1">
    <location>
        <begin position="19"/>
        <end position="30"/>
    </location>
</feature>
<organism evidence="2">
    <name type="scientific">uncultured Blastococcus sp</name>
    <dbReference type="NCBI Taxonomy" id="217144"/>
    <lineage>
        <taxon>Bacteria</taxon>
        <taxon>Bacillati</taxon>
        <taxon>Actinomycetota</taxon>
        <taxon>Actinomycetes</taxon>
        <taxon>Geodermatophilales</taxon>
        <taxon>Geodermatophilaceae</taxon>
        <taxon>Blastococcus</taxon>
        <taxon>environmental samples</taxon>
    </lineage>
</organism>
<feature type="compositionally biased region" description="Basic and acidic residues" evidence="1">
    <location>
        <begin position="35"/>
        <end position="81"/>
    </location>
</feature>
<evidence type="ECO:0000256" key="1">
    <source>
        <dbReference type="SAM" id="MobiDB-lite"/>
    </source>
</evidence>
<reference evidence="2" key="1">
    <citation type="submission" date="2020-02" db="EMBL/GenBank/DDBJ databases">
        <authorList>
            <person name="Meier V. D."/>
        </authorList>
    </citation>
    <scope>NUCLEOTIDE SEQUENCE</scope>
    <source>
        <strain evidence="2">AVDCRST_MAG57</strain>
    </source>
</reference>
<feature type="compositionally biased region" description="Basic residues" evidence="1">
    <location>
        <begin position="1"/>
        <end position="13"/>
    </location>
</feature>
<proteinExistence type="predicted"/>
<evidence type="ECO:0000313" key="2">
    <source>
        <dbReference type="EMBL" id="CAA9258018.1"/>
    </source>
</evidence>
<accession>A0A6J4ISZ9</accession>
<dbReference type="AlphaFoldDB" id="A0A6J4ISZ9"/>
<gene>
    <name evidence="2" type="ORF">AVDCRST_MAG57-2429</name>
</gene>